<proteinExistence type="predicted"/>
<dbReference type="InterPro" id="IPR036179">
    <property type="entry name" value="Ig-like_dom_sf"/>
</dbReference>
<name>S7MW29_MYOBR</name>
<dbReference type="PANTHER" id="PTHR15317:SF1">
    <property type="entry name" value="T-CELL SURFACE PROTEIN TACTILE"/>
    <property type="match status" value="1"/>
</dbReference>
<dbReference type="InterPro" id="IPR042381">
    <property type="entry name" value="CD96"/>
</dbReference>
<keyword evidence="3" id="KW-1185">Reference proteome</keyword>
<reference evidence="2 3" key="1">
    <citation type="journal article" date="2013" name="Nat. Commun.">
        <title>Genome analysis reveals insights into physiology and longevity of the Brandt's bat Myotis brandtii.</title>
        <authorList>
            <person name="Seim I."/>
            <person name="Fang X."/>
            <person name="Xiong Z."/>
            <person name="Lobanov A.V."/>
            <person name="Huang Z."/>
            <person name="Ma S."/>
            <person name="Feng Y."/>
            <person name="Turanov A.A."/>
            <person name="Zhu Y."/>
            <person name="Lenz T.L."/>
            <person name="Gerashchenko M.V."/>
            <person name="Fan D."/>
            <person name="Hee Yim S."/>
            <person name="Yao X."/>
            <person name="Jordan D."/>
            <person name="Xiong Y."/>
            <person name="Ma Y."/>
            <person name="Lyapunov A.N."/>
            <person name="Chen G."/>
            <person name="Kulakova O.I."/>
            <person name="Sun Y."/>
            <person name="Lee S.G."/>
            <person name="Bronson R.T."/>
            <person name="Moskalev A.A."/>
            <person name="Sunyaev S.R."/>
            <person name="Zhang G."/>
            <person name="Krogh A."/>
            <person name="Wang J."/>
            <person name="Gladyshev V.N."/>
        </authorList>
    </citation>
    <scope>NUCLEOTIDE SEQUENCE [LARGE SCALE GENOMIC DNA]</scope>
</reference>
<evidence type="ECO:0000259" key="1">
    <source>
        <dbReference type="SMART" id="SM00409"/>
    </source>
</evidence>
<accession>S7MW29</accession>
<organism evidence="2 3">
    <name type="scientific">Myotis brandtii</name>
    <name type="common">Brandt's bat</name>
    <dbReference type="NCBI Taxonomy" id="109478"/>
    <lineage>
        <taxon>Eukaryota</taxon>
        <taxon>Metazoa</taxon>
        <taxon>Chordata</taxon>
        <taxon>Craniata</taxon>
        <taxon>Vertebrata</taxon>
        <taxon>Euteleostomi</taxon>
        <taxon>Mammalia</taxon>
        <taxon>Eutheria</taxon>
        <taxon>Laurasiatheria</taxon>
        <taxon>Chiroptera</taxon>
        <taxon>Yangochiroptera</taxon>
        <taxon>Vespertilionidae</taxon>
        <taxon>Myotis</taxon>
    </lineage>
</organism>
<dbReference type="GO" id="GO:0007160">
    <property type="term" value="P:cell-matrix adhesion"/>
    <property type="evidence" value="ECO:0007669"/>
    <property type="project" value="TreeGrafter"/>
</dbReference>
<dbReference type="SMART" id="SM00409">
    <property type="entry name" value="IG"/>
    <property type="match status" value="2"/>
</dbReference>
<feature type="domain" description="Immunoglobulin" evidence="1">
    <location>
        <begin position="42"/>
        <end position="149"/>
    </location>
</feature>
<dbReference type="Proteomes" id="UP000052978">
    <property type="component" value="Unassembled WGS sequence"/>
</dbReference>
<evidence type="ECO:0000313" key="2">
    <source>
        <dbReference type="EMBL" id="EPQ07635.1"/>
    </source>
</evidence>
<dbReference type="EMBL" id="KE162276">
    <property type="protein sequence ID" value="EPQ07635.1"/>
    <property type="molecule type" value="Genomic_DNA"/>
</dbReference>
<dbReference type="SUPFAM" id="SSF48726">
    <property type="entry name" value="Immunoglobulin"/>
    <property type="match status" value="2"/>
</dbReference>
<dbReference type="PANTHER" id="PTHR15317">
    <property type="entry name" value="T-CELL SURFACE PROTEIN TACTILE"/>
    <property type="match status" value="1"/>
</dbReference>
<gene>
    <name evidence="2" type="ORF">D623_10003000</name>
</gene>
<protein>
    <submittedName>
        <fullName evidence="2">T-cell surface protein tactile</fullName>
    </submittedName>
</protein>
<dbReference type="AlphaFoldDB" id="S7MW29"/>
<dbReference type="eggNOG" id="ENOG502QWNP">
    <property type="taxonomic scope" value="Eukaryota"/>
</dbReference>
<dbReference type="GO" id="GO:0006954">
    <property type="term" value="P:inflammatory response"/>
    <property type="evidence" value="ECO:0007669"/>
    <property type="project" value="TreeGrafter"/>
</dbReference>
<dbReference type="InterPro" id="IPR013783">
    <property type="entry name" value="Ig-like_fold"/>
</dbReference>
<dbReference type="Gene3D" id="2.60.40.10">
    <property type="entry name" value="Immunoglobulins"/>
    <property type="match status" value="2"/>
</dbReference>
<feature type="domain" description="Immunoglobulin" evidence="1">
    <location>
        <begin position="160"/>
        <end position="262"/>
    </location>
</feature>
<evidence type="ECO:0000313" key="3">
    <source>
        <dbReference type="Proteomes" id="UP000052978"/>
    </source>
</evidence>
<dbReference type="InterPro" id="IPR003599">
    <property type="entry name" value="Ig_sub"/>
</dbReference>
<sequence>MVKMLLYGLQETMEKKWTYRAVYSIIQIHFVRGIWEGKFSAGEDIYALPGSDVNLTCQTQKEGILVQMQWSKVTEKGDLIALYHPQYGFHCANGVPCKSLVTFTETPENVSTWTLHLRNMSSSLSGKYECSFIFYPLGSQTKIYNLLIQKNVTQEEWRSHNTIEIEINQTLKIPCLQNISSGISSEFTFAWLVEDNGTQETLFTRDHRISKSTLFKDRIKLGADYGLYLSPVQIHDDDRKFSCHVIVRPGKIFRSSTTVKVFAKPEIPMIMENNSMDVLGENKLCIQFSNHSQMHANTSAPGSPSSAPGGASYRELAMQAQFSLNCQNLQLYQNQVLGIHPSIFTHQC</sequence>